<evidence type="ECO:0000256" key="1">
    <source>
        <dbReference type="SAM" id="Coils"/>
    </source>
</evidence>
<reference evidence="3 4" key="1">
    <citation type="submission" date="2016-03" db="EMBL/GenBank/DDBJ databases">
        <title>Draft genome sequence of Paenibacillus glacialis DSM 22343.</title>
        <authorList>
            <person name="Shin S.-K."/>
            <person name="Yi H."/>
        </authorList>
    </citation>
    <scope>NUCLEOTIDE SEQUENCE [LARGE SCALE GENOMIC DNA]</scope>
    <source>
        <strain evidence="3 4">DSM 22343</strain>
    </source>
</reference>
<keyword evidence="4" id="KW-1185">Reference proteome</keyword>
<evidence type="ECO:0000256" key="2">
    <source>
        <dbReference type="SAM" id="MobiDB-lite"/>
    </source>
</evidence>
<name>A0A168FAU2_9BACL</name>
<dbReference type="OrthoDB" id="2663958at2"/>
<dbReference type="Proteomes" id="UP000076967">
    <property type="component" value="Unassembled WGS sequence"/>
</dbReference>
<sequence>MPISFTQSVVSNLNKEIAEIHSKSNNEKKKAEKALAKINQLQNDMKLSTSAYDLSNKMSRISKLKEDIKQSKSSQAELSKQLAIKTSTLNKQLPKDQQPGVKKEE</sequence>
<dbReference type="STRING" id="494026.PGLA_21620"/>
<keyword evidence="1" id="KW-0175">Coiled coil</keyword>
<feature type="region of interest" description="Disordered" evidence="2">
    <location>
        <begin position="85"/>
        <end position="105"/>
    </location>
</feature>
<evidence type="ECO:0000313" key="3">
    <source>
        <dbReference type="EMBL" id="OAB36024.1"/>
    </source>
</evidence>
<dbReference type="RefSeq" id="WP_068536963.1">
    <property type="nucleotide sequence ID" value="NZ_LVJH01000058.1"/>
</dbReference>
<comment type="caution">
    <text evidence="3">The sequence shown here is derived from an EMBL/GenBank/DDBJ whole genome shotgun (WGS) entry which is preliminary data.</text>
</comment>
<protein>
    <submittedName>
        <fullName evidence="3">Uncharacterized protein</fullName>
    </submittedName>
</protein>
<gene>
    <name evidence="3" type="ORF">PGLA_21620</name>
</gene>
<accession>A0A168FAU2</accession>
<dbReference type="EMBL" id="LVJH01000058">
    <property type="protein sequence ID" value="OAB36024.1"/>
    <property type="molecule type" value="Genomic_DNA"/>
</dbReference>
<dbReference type="AlphaFoldDB" id="A0A168FAU2"/>
<proteinExistence type="predicted"/>
<organism evidence="3 4">
    <name type="scientific">Paenibacillus glacialis</name>
    <dbReference type="NCBI Taxonomy" id="494026"/>
    <lineage>
        <taxon>Bacteria</taxon>
        <taxon>Bacillati</taxon>
        <taxon>Bacillota</taxon>
        <taxon>Bacilli</taxon>
        <taxon>Bacillales</taxon>
        <taxon>Paenibacillaceae</taxon>
        <taxon>Paenibacillus</taxon>
    </lineage>
</organism>
<evidence type="ECO:0000313" key="4">
    <source>
        <dbReference type="Proteomes" id="UP000076967"/>
    </source>
</evidence>
<feature type="coiled-coil region" evidence="1">
    <location>
        <begin position="10"/>
        <end position="81"/>
    </location>
</feature>